<comment type="similarity">
    <text evidence="3 7">Belongs to the alanine racemase family.</text>
</comment>
<dbReference type="Pfam" id="PF01168">
    <property type="entry name" value="Ala_racemase_N"/>
    <property type="match status" value="1"/>
</dbReference>
<dbReference type="PRINTS" id="PR00992">
    <property type="entry name" value="ALARACEMASE"/>
</dbReference>
<evidence type="ECO:0000256" key="1">
    <source>
        <dbReference type="ARBA" id="ARBA00000316"/>
    </source>
</evidence>
<name>A0ABT5HYL0_9CAUL</name>
<evidence type="ECO:0000256" key="6">
    <source>
        <dbReference type="ARBA" id="ARBA00023235"/>
    </source>
</evidence>
<organism evidence="9 10">
    <name type="scientific">Asticcacaulis aquaticus</name>
    <dbReference type="NCBI Taxonomy" id="2984212"/>
    <lineage>
        <taxon>Bacteria</taxon>
        <taxon>Pseudomonadati</taxon>
        <taxon>Pseudomonadota</taxon>
        <taxon>Alphaproteobacteria</taxon>
        <taxon>Caulobacterales</taxon>
        <taxon>Caulobacteraceae</taxon>
        <taxon>Asticcacaulis</taxon>
    </lineage>
</organism>
<feature type="domain" description="Alanine racemase C-terminal" evidence="8">
    <location>
        <begin position="254"/>
        <end position="380"/>
    </location>
</feature>
<comment type="caution">
    <text evidence="9">The sequence shown here is derived from an EMBL/GenBank/DDBJ whole genome shotgun (WGS) entry which is preliminary data.</text>
</comment>
<evidence type="ECO:0000256" key="7">
    <source>
        <dbReference type="HAMAP-Rule" id="MF_01201"/>
    </source>
</evidence>
<dbReference type="Gene3D" id="3.20.20.10">
    <property type="entry name" value="Alanine racemase"/>
    <property type="match status" value="1"/>
</dbReference>
<dbReference type="EMBL" id="JAQQKX010000013">
    <property type="protein sequence ID" value="MDC7684531.1"/>
    <property type="molecule type" value="Genomic_DNA"/>
</dbReference>
<feature type="active site" description="Proton acceptor; specific for D-alanine" evidence="7">
    <location>
        <position position="55"/>
    </location>
</feature>
<reference evidence="9 10" key="1">
    <citation type="submission" date="2023-01" db="EMBL/GenBank/DDBJ databases">
        <title>Novel species of the genus Asticcacaulis isolated from rivers.</title>
        <authorList>
            <person name="Lu H."/>
        </authorList>
    </citation>
    <scope>NUCLEOTIDE SEQUENCE [LARGE SCALE GENOMIC DNA]</scope>
    <source>
        <strain evidence="9 10">BYS171W</strain>
    </source>
</reference>
<comment type="catalytic activity">
    <reaction evidence="1 7">
        <text>L-alanine = D-alanine</text>
        <dbReference type="Rhea" id="RHEA:20249"/>
        <dbReference type="ChEBI" id="CHEBI:57416"/>
        <dbReference type="ChEBI" id="CHEBI:57972"/>
        <dbReference type="EC" id="5.1.1.1"/>
    </reaction>
</comment>
<dbReference type="Proteomes" id="UP001214854">
    <property type="component" value="Unassembled WGS sequence"/>
</dbReference>
<dbReference type="HAMAP" id="MF_01201">
    <property type="entry name" value="Ala_racemase"/>
    <property type="match status" value="1"/>
</dbReference>
<evidence type="ECO:0000256" key="2">
    <source>
        <dbReference type="ARBA" id="ARBA00001933"/>
    </source>
</evidence>
<keyword evidence="6 7" id="KW-0413">Isomerase</keyword>
<evidence type="ECO:0000256" key="4">
    <source>
        <dbReference type="ARBA" id="ARBA00013089"/>
    </source>
</evidence>
<protein>
    <recommendedName>
        <fullName evidence="4 7">Alanine racemase</fullName>
        <ecNumber evidence="4 7">5.1.1.1</ecNumber>
    </recommendedName>
</protein>
<dbReference type="EC" id="5.1.1.1" evidence="4 7"/>
<keyword evidence="5 7" id="KW-0663">Pyridoxal phosphate</keyword>
<dbReference type="NCBIfam" id="TIGR00492">
    <property type="entry name" value="alr"/>
    <property type="match status" value="1"/>
</dbReference>
<proteinExistence type="inferred from homology"/>
<gene>
    <name evidence="9" type="primary">alr</name>
    <name evidence="9" type="ORF">PQU92_14700</name>
</gene>
<evidence type="ECO:0000313" key="9">
    <source>
        <dbReference type="EMBL" id="MDC7684531.1"/>
    </source>
</evidence>
<evidence type="ECO:0000256" key="5">
    <source>
        <dbReference type="ARBA" id="ARBA00022898"/>
    </source>
</evidence>
<keyword evidence="10" id="KW-1185">Reference proteome</keyword>
<comment type="cofactor">
    <cofactor evidence="2 7">
        <name>pyridoxal 5'-phosphate</name>
        <dbReference type="ChEBI" id="CHEBI:597326"/>
    </cofactor>
</comment>
<dbReference type="InterPro" id="IPR001608">
    <property type="entry name" value="Ala_racemase_N"/>
</dbReference>
<feature type="modified residue" description="N6-(pyridoxal phosphate)lysine" evidence="7">
    <location>
        <position position="55"/>
    </location>
</feature>
<evidence type="ECO:0000256" key="3">
    <source>
        <dbReference type="ARBA" id="ARBA00007880"/>
    </source>
</evidence>
<dbReference type="SMART" id="SM01005">
    <property type="entry name" value="Ala_racemase_C"/>
    <property type="match status" value="1"/>
</dbReference>
<feature type="binding site" evidence="7">
    <location>
        <position position="323"/>
    </location>
    <ligand>
        <name>substrate</name>
    </ligand>
</feature>
<accession>A0ABT5HYL0</accession>
<dbReference type="PANTHER" id="PTHR30511:SF0">
    <property type="entry name" value="ALANINE RACEMASE, CATABOLIC-RELATED"/>
    <property type="match status" value="1"/>
</dbReference>
<evidence type="ECO:0000313" key="10">
    <source>
        <dbReference type="Proteomes" id="UP001214854"/>
    </source>
</evidence>
<dbReference type="InterPro" id="IPR020622">
    <property type="entry name" value="Ala_racemase_pyridoxalP-BS"/>
</dbReference>
<evidence type="ECO:0000259" key="8">
    <source>
        <dbReference type="SMART" id="SM01005"/>
    </source>
</evidence>
<dbReference type="InterPro" id="IPR029066">
    <property type="entry name" value="PLP-binding_barrel"/>
</dbReference>
<comment type="pathway">
    <text evidence="7">Amino-acid biosynthesis; D-alanine biosynthesis; D-alanine from L-alanine: step 1/1.</text>
</comment>
<dbReference type="SUPFAM" id="SSF50621">
    <property type="entry name" value="Alanine racemase C-terminal domain-like"/>
    <property type="match status" value="1"/>
</dbReference>
<dbReference type="Pfam" id="PF00842">
    <property type="entry name" value="Ala_racemase_C"/>
    <property type="match status" value="1"/>
</dbReference>
<feature type="active site" description="Proton acceptor; specific for L-alanine" evidence="7">
    <location>
        <position position="275"/>
    </location>
</feature>
<dbReference type="SUPFAM" id="SSF51419">
    <property type="entry name" value="PLP-binding barrel"/>
    <property type="match status" value="1"/>
</dbReference>
<sequence length="382" mass="40839">MREHHPLETVSDTATRLALSEGRAGLLTIDLGALVWNYDRLRQVAEGARVAAVVKADAYGLGAERVAGTLYDAGCRDFFVALTTEAVALRPNLPSDARLYVLNGLLPGAEALAVTHDLIPVLNSPEQVARWSATAQQTGRTLKAVAQVDTGMSRLGMQPDQLRTLAAEPQRLEGIDLTHLMSHLACADEPQHPANADQFRIMTEMSALFPHLPVSFANSGGAFLGQSYHKALVRPGIALYGGAPSTDGNPMRPVVTLEVAVIQTREVLAGTRIGYGGTVVADQPLRLATLLAGYADGLPRALSHHAGVWWQGVRLPFIGRVSMDSIIIDISALPQGALNPGDFVELIGPNQSIDDLAADAGTISYEILTALGSRYYRHYVEA</sequence>
<dbReference type="CDD" id="cd00430">
    <property type="entry name" value="PLPDE_III_AR"/>
    <property type="match status" value="1"/>
</dbReference>
<dbReference type="GO" id="GO:0008784">
    <property type="term" value="F:alanine racemase activity"/>
    <property type="evidence" value="ECO:0007669"/>
    <property type="project" value="UniProtKB-EC"/>
</dbReference>
<dbReference type="InterPro" id="IPR009006">
    <property type="entry name" value="Ala_racemase/Decarboxylase_C"/>
</dbReference>
<feature type="binding site" evidence="7">
    <location>
        <position position="154"/>
    </location>
    <ligand>
        <name>substrate</name>
    </ligand>
</feature>
<dbReference type="PROSITE" id="PS00395">
    <property type="entry name" value="ALANINE_RACEMASE"/>
    <property type="match status" value="1"/>
</dbReference>
<dbReference type="RefSeq" id="WP_272749004.1">
    <property type="nucleotide sequence ID" value="NZ_JAQQKX010000013.1"/>
</dbReference>
<dbReference type="InterPro" id="IPR011079">
    <property type="entry name" value="Ala_racemase_C"/>
</dbReference>
<dbReference type="InterPro" id="IPR000821">
    <property type="entry name" value="Ala_racemase"/>
</dbReference>
<comment type="function">
    <text evidence="7">Catalyzes the interconversion of L-alanine and D-alanine. May also act on other amino acids.</text>
</comment>
<dbReference type="Gene3D" id="2.40.37.10">
    <property type="entry name" value="Lyase, Ornithine Decarboxylase, Chain A, domain 1"/>
    <property type="match status" value="1"/>
</dbReference>
<dbReference type="PANTHER" id="PTHR30511">
    <property type="entry name" value="ALANINE RACEMASE"/>
    <property type="match status" value="1"/>
</dbReference>